<dbReference type="GO" id="GO:0000014">
    <property type="term" value="F:single-stranded DNA endodeoxyribonuclease activity"/>
    <property type="evidence" value="ECO:0007669"/>
    <property type="project" value="TreeGrafter"/>
</dbReference>
<dbReference type="GO" id="GO:0006303">
    <property type="term" value="P:double-strand break repair via nonhomologous end joining"/>
    <property type="evidence" value="ECO:0007669"/>
    <property type="project" value="TreeGrafter"/>
</dbReference>
<evidence type="ECO:0000313" key="3">
    <source>
        <dbReference type="WBParaSite" id="MBELARI_LOCUS35"/>
    </source>
</evidence>
<dbReference type="Pfam" id="PF17906">
    <property type="entry name" value="HTH_48"/>
    <property type="match status" value="1"/>
</dbReference>
<dbReference type="AlphaFoldDB" id="A0AAF3F9B3"/>
<dbReference type="GO" id="GO:0035861">
    <property type="term" value="C:site of double-strand break"/>
    <property type="evidence" value="ECO:0007669"/>
    <property type="project" value="TreeGrafter"/>
</dbReference>
<dbReference type="GO" id="GO:0003697">
    <property type="term" value="F:single-stranded DNA binding"/>
    <property type="evidence" value="ECO:0007669"/>
    <property type="project" value="TreeGrafter"/>
</dbReference>
<dbReference type="GO" id="GO:0044774">
    <property type="term" value="P:mitotic DNA integrity checkpoint signaling"/>
    <property type="evidence" value="ECO:0007669"/>
    <property type="project" value="TreeGrafter"/>
</dbReference>
<dbReference type="GO" id="GO:0031297">
    <property type="term" value="P:replication fork processing"/>
    <property type="evidence" value="ECO:0007669"/>
    <property type="project" value="TreeGrafter"/>
</dbReference>
<organism evidence="2 3">
    <name type="scientific">Mesorhabditis belari</name>
    <dbReference type="NCBI Taxonomy" id="2138241"/>
    <lineage>
        <taxon>Eukaryota</taxon>
        <taxon>Metazoa</taxon>
        <taxon>Ecdysozoa</taxon>
        <taxon>Nematoda</taxon>
        <taxon>Chromadorea</taxon>
        <taxon>Rhabditida</taxon>
        <taxon>Rhabditina</taxon>
        <taxon>Rhabditomorpha</taxon>
        <taxon>Rhabditoidea</taxon>
        <taxon>Rhabditidae</taxon>
        <taxon>Mesorhabditinae</taxon>
        <taxon>Mesorhabditis</taxon>
    </lineage>
</organism>
<dbReference type="GO" id="GO:0000729">
    <property type="term" value="P:DNA double-strand break processing"/>
    <property type="evidence" value="ECO:0007669"/>
    <property type="project" value="TreeGrafter"/>
</dbReference>
<feature type="domain" description="Mos1 transposase HTH" evidence="1">
    <location>
        <begin position="7"/>
        <end position="54"/>
    </location>
</feature>
<dbReference type="InterPro" id="IPR052709">
    <property type="entry name" value="Transposase-MT_Hybrid"/>
</dbReference>
<dbReference type="PANTHER" id="PTHR46060:SF2">
    <property type="entry name" value="HISTONE-LYSINE N-METHYLTRANSFERASE SETMAR"/>
    <property type="match status" value="1"/>
</dbReference>
<dbReference type="GO" id="GO:0042800">
    <property type="term" value="F:histone H3K4 methyltransferase activity"/>
    <property type="evidence" value="ECO:0007669"/>
    <property type="project" value="TreeGrafter"/>
</dbReference>
<sequence length="119" mass="13360">MVYTSIVIRSNLLYEFKNGLKAAEAARRIRNAFGEDAVIDGTARFWFRRFKGGDESLEDEPRGGRPETCSDDQIRRCLLENPRSTSSEIGLTLNCDGSTVKETLGCHEFHQKVGQMDTA</sequence>
<dbReference type="Gene3D" id="1.10.10.1450">
    <property type="match status" value="1"/>
</dbReference>
<accession>A0AAF3F9B3</accession>
<evidence type="ECO:0000259" key="1">
    <source>
        <dbReference type="Pfam" id="PF17906"/>
    </source>
</evidence>
<dbReference type="GO" id="GO:0046975">
    <property type="term" value="F:histone H3K36 methyltransferase activity"/>
    <property type="evidence" value="ECO:0007669"/>
    <property type="project" value="TreeGrafter"/>
</dbReference>
<keyword evidence="2" id="KW-1185">Reference proteome</keyword>
<reference evidence="3" key="1">
    <citation type="submission" date="2024-02" db="UniProtKB">
        <authorList>
            <consortium name="WormBaseParasite"/>
        </authorList>
    </citation>
    <scope>IDENTIFICATION</scope>
</reference>
<dbReference type="PANTHER" id="PTHR46060">
    <property type="entry name" value="MARINER MOS1 TRANSPOSASE-LIKE PROTEIN"/>
    <property type="match status" value="1"/>
</dbReference>
<evidence type="ECO:0000313" key="2">
    <source>
        <dbReference type="Proteomes" id="UP000887575"/>
    </source>
</evidence>
<dbReference type="GO" id="GO:0000793">
    <property type="term" value="C:condensed chromosome"/>
    <property type="evidence" value="ECO:0007669"/>
    <property type="project" value="TreeGrafter"/>
</dbReference>
<dbReference type="Proteomes" id="UP000887575">
    <property type="component" value="Unassembled WGS sequence"/>
</dbReference>
<dbReference type="GO" id="GO:0044547">
    <property type="term" value="F:DNA topoisomerase binding"/>
    <property type="evidence" value="ECO:0007669"/>
    <property type="project" value="TreeGrafter"/>
</dbReference>
<protein>
    <recommendedName>
        <fullName evidence="1">Mos1 transposase HTH domain-containing protein</fullName>
    </recommendedName>
</protein>
<name>A0AAF3F9B3_9BILA</name>
<dbReference type="GO" id="GO:0015074">
    <property type="term" value="P:DNA integration"/>
    <property type="evidence" value="ECO:0007669"/>
    <property type="project" value="TreeGrafter"/>
</dbReference>
<dbReference type="WBParaSite" id="MBELARI_LOCUS35">
    <property type="protein sequence ID" value="MBELARI_LOCUS35"/>
    <property type="gene ID" value="MBELARI_LOCUS35"/>
</dbReference>
<proteinExistence type="predicted"/>
<dbReference type="InterPro" id="IPR041426">
    <property type="entry name" value="Mos1_HTH"/>
</dbReference>
<dbReference type="GO" id="GO:0003690">
    <property type="term" value="F:double-stranded DNA binding"/>
    <property type="evidence" value="ECO:0007669"/>
    <property type="project" value="TreeGrafter"/>
</dbReference>
<dbReference type="GO" id="GO:0005634">
    <property type="term" value="C:nucleus"/>
    <property type="evidence" value="ECO:0007669"/>
    <property type="project" value="TreeGrafter"/>
</dbReference>